<evidence type="ECO:0000313" key="1">
    <source>
        <dbReference type="EMBL" id="ETA82281.1"/>
    </source>
</evidence>
<protein>
    <submittedName>
        <fullName evidence="1">Uncharacterized protein</fullName>
    </submittedName>
</protein>
<organism evidence="1 2">
    <name type="scientific">Youngiibacter fragilis 232.1</name>
    <dbReference type="NCBI Taxonomy" id="994573"/>
    <lineage>
        <taxon>Bacteria</taxon>
        <taxon>Bacillati</taxon>
        <taxon>Bacillota</taxon>
        <taxon>Clostridia</taxon>
        <taxon>Eubacteriales</taxon>
        <taxon>Clostridiaceae</taxon>
        <taxon>Youngiibacter</taxon>
    </lineage>
</organism>
<proteinExistence type="predicted"/>
<dbReference type="RefSeq" id="WP_023385000.1">
    <property type="nucleotide sequence ID" value="NZ_AXUN02000030.1"/>
</dbReference>
<evidence type="ECO:0000313" key="2">
    <source>
        <dbReference type="Proteomes" id="UP000017747"/>
    </source>
</evidence>
<reference evidence="1 2" key="1">
    <citation type="journal article" date="2014" name="Genome Announc.">
        <title>Genome Sequence of Youngiibacter fragilis, the Type Strain of the Genus Youngiibacter.</title>
        <authorList>
            <person name="Wawrik C.B."/>
            <person name="Callaghan A.V."/>
            <person name="Stamps B.W."/>
            <person name="Wawrik B."/>
        </authorList>
    </citation>
    <scope>NUCLEOTIDE SEQUENCE [LARGE SCALE GENOMIC DNA]</scope>
    <source>
        <strain evidence="1 2">232.1</strain>
    </source>
</reference>
<dbReference type="OrthoDB" id="9797779at2"/>
<name>V7IAF1_9CLOT</name>
<comment type="caution">
    <text evidence="1">The sequence shown here is derived from an EMBL/GenBank/DDBJ whole genome shotgun (WGS) entry which is preliminary data.</text>
</comment>
<dbReference type="eggNOG" id="COG3272">
    <property type="taxonomic scope" value="Bacteria"/>
</dbReference>
<accession>V7IAF1</accession>
<dbReference type="Proteomes" id="UP000017747">
    <property type="component" value="Unassembled WGS sequence"/>
</dbReference>
<keyword evidence="2" id="KW-1185">Reference proteome</keyword>
<sequence length="201" mass="24020">MELEKKNILLEERQTAYIREEDEWMKDMLIPMGFDPLYGEEPDGIPYPESEDPLKWWDWSRRTLARRWLMKESLSDAGGIYKTWYLMKFICQELDNTWARGYGRYLADMREGRDLVDANYFKAEIEKVLRKPSDFARIDGSLWKHYSHFRKWTGLSLERISLPGTERSSERLVEELRLMEDKALEHGIFFGTTPVIVRPKE</sequence>
<dbReference type="EMBL" id="AXUN02000030">
    <property type="protein sequence ID" value="ETA82281.1"/>
    <property type="molecule type" value="Genomic_DNA"/>
</dbReference>
<dbReference type="STRING" id="994573.T472_0202005"/>
<dbReference type="AlphaFoldDB" id="V7IAF1"/>
<gene>
    <name evidence="1" type="ORF">T472_0202005</name>
</gene>